<evidence type="ECO:0000313" key="3">
    <source>
        <dbReference type="Proteomes" id="UP000247922"/>
    </source>
</evidence>
<dbReference type="GO" id="GO:0016853">
    <property type="term" value="F:isomerase activity"/>
    <property type="evidence" value="ECO:0007669"/>
    <property type="project" value="UniProtKB-KW"/>
</dbReference>
<dbReference type="AlphaFoldDB" id="A0A2V3WE08"/>
<evidence type="ECO:0000313" key="2">
    <source>
        <dbReference type="EMBL" id="PXW93146.1"/>
    </source>
</evidence>
<name>A0A2V3WE08_9BACI</name>
<dbReference type="Pfam" id="PF01261">
    <property type="entry name" value="AP_endonuc_2"/>
    <property type="match status" value="1"/>
</dbReference>
<organism evidence="2 3">
    <name type="scientific">Streptohalobacillus salinus</name>
    <dbReference type="NCBI Taxonomy" id="621096"/>
    <lineage>
        <taxon>Bacteria</taxon>
        <taxon>Bacillati</taxon>
        <taxon>Bacillota</taxon>
        <taxon>Bacilli</taxon>
        <taxon>Bacillales</taxon>
        <taxon>Bacillaceae</taxon>
        <taxon>Streptohalobacillus</taxon>
    </lineage>
</organism>
<evidence type="ECO:0000259" key="1">
    <source>
        <dbReference type="Pfam" id="PF01261"/>
    </source>
</evidence>
<dbReference type="InterPro" id="IPR036237">
    <property type="entry name" value="Xyl_isomerase-like_sf"/>
</dbReference>
<dbReference type="SUPFAM" id="SSF51658">
    <property type="entry name" value="Xylose isomerase-like"/>
    <property type="match status" value="1"/>
</dbReference>
<dbReference type="RefSeq" id="WP_110250240.1">
    <property type="nucleotide sequence ID" value="NZ_QJJR01000001.1"/>
</dbReference>
<sequence>MRLGGYVFVDVLNPETWITKHVEKGFRSAVVPINHTASETEKRDYQQIALAHDVMLAEVGAWSNPLHTNIEKQRQAIDYLKKQLAFADELGARVCINIAGSLGTVWDGPHPDHYQMATFEKIATVVQEIIDDVQPKTTDFCLEMMPHTPPSDSFDYQKLIDWVNRDHFKVHFDPVNIINSPKRYYKNGRMIEDFIETLGPHIRSAHLKDITLTGHLTVQLNEVIPGEGSLDYSILLQSLNQLDPDLPVIIEHLNDEASYDQASAYIKSIAKQYAITL</sequence>
<comment type="caution">
    <text evidence="2">The sequence shown here is derived from an EMBL/GenBank/DDBJ whole genome shotgun (WGS) entry which is preliminary data.</text>
</comment>
<protein>
    <submittedName>
        <fullName evidence="2">Sugar phosphate isomerase/epimerase</fullName>
    </submittedName>
</protein>
<dbReference type="OrthoDB" id="128241at2"/>
<dbReference type="InterPro" id="IPR013022">
    <property type="entry name" value="Xyl_isomerase-like_TIM-brl"/>
</dbReference>
<reference evidence="2 3" key="1">
    <citation type="submission" date="2018-05" db="EMBL/GenBank/DDBJ databases">
        <title>Genomic Encyclopedia of Type Strains, Phase IV (KMG-IV): sequencing the most valuable type-strain genomes for metagenomic binning, comparative biology and taxonomic classification.</title>
        <authorList>
            <person name="Goeker M."/>
        </authorList>
    </citation>
    <scope>NUCLEOTIDE SEQUENCE [LARGE SCALE GENOMIC DNA]</scope>
    <source>
        <strain evidence="2 3">DSM 22440</strain>
    </source>
</reference>
<gene>
    <name evidence="2" type="ORF">DES38_101230</name>
</gene>
<dbReference type="PANTHER" id="PTHR12110">
    <property type="entry name" value="HYDROXYPYRUVATE ISOMERASE"/>
    <property type="match status" value="1"/>
</dbReference>
<dbReference type="PANTHER" id="PTHR12110:SF21">
    <property type="entry name" value="XYLOSE ISOMERASE-LIKE TIM BARREL DOMAIN-CONTAINING PROTEIN"/>
    <property type="match status" value="1"/>
</dbReference>
<proteinExistence type="predicted"/>
<dbReference type="Gene3D" id="3.20.20.150">
    <property type="entry name" value="Divalent-metal-dependent TIM barrel enzymes"/>
    <property type="match status" value="1"/>
</dbReference>
<dbReference type="EMBL" id="QJJR01000001">
    <property type="protein sequence ID" value="PXW93146.1"/>
    <property type="molecule type" value="Genomic_DNA"/>
</dbReference>
<dbReference type="InterPro" id="IPR050312">
    <property type="entry name" value="IolE/XylAMocC-like"/>
</dbReference>
<keyword evidence="2" id="KW-0413">Isomerase</keyword>
<accession>A0A2V3WE08</accession>
<keyword evidence="3" id="KW-1185">Reference proteome</keyword>
<dbReference type="Proteomes" id="UP000247922">
    <property type="component" value="Unassembled WGS sequence"/>
</dbReference>
<feature type="domain" description="Xylose isomerase-like TIM barrel" evidence="1">
    <location>
        <begin position="43"/>
        <end position="268"/>
    </location>
</feature>